<dbReference type="RefSeq" id="WP_311135905.1">
    <property type="nucleotide sequence ID" value="NZ_FNAV01000020.1"/>
</dbReference>
<keyword evidence="3" id="KW-0540">Nuclease</keyword>
<proteinExistence type="inferred from homology"/>
<reference evidence="4" key="1">
    <citation type="submission" date="2016-10" db="EMBL/GenBank/DDBJ databases">
        <authorList>
            <person name="Varghese N."/>
            <person name="Submissions S."/>
        </authorList>
    </citation>
    <scope>NUCLEOTIDE SEQUENCE [LARGE SCALE GENOMIC DNA]</scope>
    <source>
        <strain evidence="4">DSM 10146</strain>
    </source>
</reference>
<dbReference type="SUPFAM" id="SSF52980">
    <property type="entry name" value="Restriction endonuclease-like"/>
    <property type="match status" value="1"/>
</dbReference>
<dbReference type="STRING" id="282683.SAMN04488105_12029"/>
<name>A0A1G7KWJ9_9RHOB</name>
<dbReference type="InterPro" id="IPR011335">
    <property type="entry name" value="Restrct_endonuc-II-like"/>
</dbReference>
<keyword evidence="3" id="KW-0378">Hydrolase</keyword>
<keyword evidence="4" id="KW-1185">Reference proteome</keyword>
<dbReference type="Gene3D" id="3.40.1350.10">
    <property type="match status" value="1"/>
</dbReference>
<dbReference type="EMBL" id="FNAV01000020">
    <property type="protein sequence ID" value="SDF41454.1"/>
    <property type="molecule type" value="Genomic_DNA"/>
</dbReference>
<dbReference type="PANTHER" id="PTHR34039">
    <property type="entry name" value="UPF0102 PROTEIN YRAN"/>
    <property type="match status" value="1"/>
</dbReference>
<organism evidence="3 4">
    <name type="scientific">Salipiger thiooxidans</name>
    <dbReference type="NCBI Taxonomy" id="282683"/>
    <lineage>
        <taxon>Bacteria</taxon>
        <taxon>Pseudomonadati</taxon>
        <taxon>Pseudomonadota</taxon>
        <taxon>Alphaproteobacteria</taxon>
        <taxon>Rhodobacterales</taxon>
        <taxon>Roseobacteraceae</taxon>
        <taxon>Salipiger</taxon>
    </lineage>
</organism>
<dbReference type="AlphaFoldDB" id="A0A1G7KWJ9"/>
<evidence type="ECO:0000256" key="1">
    <source>
        <dbReference type="ARBA" id="ARBA00006738"/>
    </source>
</evidence>
<evidence type="ECO:0000313" key="4">
    <source>
        <dbReference type="Proteomes" id="UP000198994"/>
    </source>
</evidence>
<dbReference type="InterPro" id="IPR003509">
    <property type="entry name" value="UPF0102_YraN-like"/>
</dbReference>
<dbReference type="GO" id="GO:0003676">
    <property type="term" value="F:nucleic acid binding"/>
    <property type="evidence" value="ECO:0007669"/>
    <property type="project" value="InterPro"/>
</dbReference>
<dbReference type="Proteomes" id="UP000198994">
    <property type="component" value="Unassembled WGS sequence"/>
</dbReference>
<dbReference type="InterPro" id="IPR011856">
    <property type="entry name" value="tRNA_endonuc-like_dom_sf"/>
</dbReference>
<comment type="similarity">
    <text evidence="1 2">Belongs to the UPF0102 family.</text>
</comment>
<dbReference type="PANTHER" id="PTHR34039:SF1">
    <property type="entry name" value="UPF0102 PROTEIN YRAN"/>
    <property type="match status" value="1"/>
</dbReference>
<sequence>MCLQLAFDFSAPLPVADPSAAPAPDRAAPVHVPATGNAELDRRRARGACGHLAGLSAEARIAQDYERRGYRLAGQRWRGRSGEIDLILRDGDGLIFVEVKKSRSFDRALERLSSRQIRRLMKTAEEYVGQEPRGSLTDMRFDVALMDAHGMIRVLENAFLS</sequence>
<dbReference type="GO" id="GO:0004519">
    <property type="term" value="F:endonuclease activity"/>
    <property type="evidence" value="ECO:0007669"/>
    <property type="project" value="UniProtKB-KW"/>
</dbReference>
<protein>
    <recommendedName>
        <fullName evidence="2">UPF0102 protein SAMN04488105_12029</fullName>
    </recommendedName>
</protein>
<dbReference type="Pfam" id="PF02021">
    <property type="entry name" value="UPF0102"/>
    <property type="match status" value="1"/>
</dbReference>
<evidence type="ECO:0000313" key="3">
    <source>
        <dbReference type="EMBL" id="SDF41454.1"/>
    </source>
</evidence>
<gene>
    <name evidence="3" type="ORF">SAMN04488105_12029</name>
</gene>
<dbReference type="HAMAP" id="MF_00048">
    <property type="entry name" value="UPF0102"/>
    <property type="match status" value="1"/>
</dbReference>
<evidence type="ECO:0000256" key="2">
    <source>
        <dbReference type="HAMAP-Rule" id="MF_00048"/>
    </source>
</evidence>
<accession>A0A1G7KWJ9</accession>
<keyword evidence="3" id="KW-0255">Endonuclease</keyword>